<dbReference type="PANTHER" id="PTHR44196">
    <property type="entry name" value="DEHYDROGENASE/REDUCTASE SDR FAMILY MEMBER 7B"/>
    <property type="match status" value="1"/>
</dbReference>
<dbReference type="SUPFAM" id="SSF51735">
    <property type="entry name" value="NAD(P)-binding Rossmann-fold domains"/>
    <property type="match status" value="1"/>
</dbReference>
<feature type="region of interest" description="Disordered" evidence="4">
    <location>
        <begin position="258"/>
        <end position="304"/>
    </location>
</feature>
<reference evidence="6" key="1">
    <citation type="submission" date="2020-11" db="EMBL/GenBank/DDBJ databases">
        <title>Bacterial whole genome sequence for Caenimonas sp. DR4.4.</title>
        <authorList>
            <person name="Le V."/>
            <person name="Ko S.-R."/>
            <person name="Ahn C.-Y."/>
            <person name="Oh H.-M."/>
        </authorList>
    </citation>
    <scope>NUCLEOTIDE SEQUENCE</scope>
    <source>
        <strain evidence="6">DR4.4</strain>
    </source>
</reference>
<comment type="similarity">
    <text evidence="1 3">Belongs to the short-chain dehydrogenases/reductases (SDR) family.</text>
</comment>
<dbReference type="InterPro" id="IPR020904">
    <property type="entry name" value="Sc_DH/Rdtase_CS"/>
</dbReference>
<dbReference type="SMART" id="SM00822">
    <property type="entry name" value="PKS_KR"/>
    <property type="match status" value="1"/>
</dbReference>
<comment type="caution">
    <text evidence="6">The sequence shown here is derived from an EMBL/GenBank/DDBJ whole genome shotgun (WGS) entry which is preliminary data.</text>
</comment>
<gene>
    <name evidence="6" type="ORF">I5803_19965</name>
</gene>
<dbReference type="GO" id="GO:0016020">
    <property type="term" value="C:membrane"/>
    <property type="evidence" value="ECO:0007669"/>
    <property type="project" value="TreeGrafter"/>
</dbReference>
<dbReference type="PRINTS" id="PR00080">
    <property type="entry name" value="SDRFAMILY"/>
</dbReference>
<keyword evidence="7" id="KW-1185">Reference proteome</keyword>
<dbReference type="PROSITE" id="PS00061">
    <property type="entry name" value="ADH_SHORT"/>
    <property type="match status" value="1"/>
</dbReference>
<dbReference type="EMBL" id="JADWYS010000001">
    <property type="protein sequence ID" value="MBG9390318.1"/>
    <property type="molecule type" value="Genomic_DNA"/>
</dbReference>
<feature type="compositionally biased region" description="Basic and acidic residues" evidence="4">
    <location>
        <begin position="258"/>
        <end position="267"/>
    </location>
</feature>
<organism evidence="6 7">
    <name type="scientific">Caenimonas aquaedulcis</name>
    <dbReference type="NCBI Taxonomy" id="2793270"/>
    <lineage>
        <taxon>Bacteria</taxon>
        <taxon>Pseudomonadati</taxon>
        <taxon>Pseudomonadota</taxon>
        <taxon>Betaproteobacteria</taxon>
        <taxon>Burkholderiales</taxon>
        <taxon>Comamonadaceae</taxon>
        <taxon>Caenimonas</taxon>
    </lineage>
</organism>
<evidence type="ECO:0000313" key="7">
    <source>
        <dbReference type="Proteomes" id="UP000651050"/>
    </source>
</evidence>
<dbReference type="PANTHER" id="PTHR44196:SF1">
    <property type="entry name" value="DEHYDROGENASE_REDUCTASE SDR FAMILY MEMBER 7B"/>
    <property type="match status" value="1"/>
</dbReference>
<dbReference type="Pfam" id="PF00106">
    <property type="entry name" value="adh_short"/>
    <property type="match status" value="1"/>
</dbReference>
<dbReference type="CDD" id="cd05360">
    <property type="entry name" value="SDR_c3"/>
    <property type="match status" value="1"/>
</dbReference>
<dbReference type="NCBIfam" id="NF005495">
    <property type="entry name" value="PRK07109.1"/>
    <property type="match status" value="1"/>
</dbReference>
<evidence type="ECO:0000256" key="1">
    <source>
        <dbReference type="ARBA" id="ARBA00006484"/>
    </source>
</evidence>
<sequence>MKRSTLAGQVIVITGATSGIGLCTAQLAAQRGAKVVLVARSTGVLESVVRLIRESGHDAIHLVADVADRAQVAAAAQAAIDAYGRIDTWVNNAGVSIYGRLDEVSEEDSRRMFDVNFWGVVNGSLAALPHLKASEGALINVGSEVSELALPLQGMYASSKLAVKGFTDALRVEQEEVDKSGVSVTLIQPSAVDTPHPQHARNYMDAEPRHPTPTIDPARVAEAILRAATEGGRDVKVGAIAMLNSAMSTLAPALADKLAARRADRQQTDQPPQRPAGALYEPTESGRIHGLPQPDEAFAGEADD</sequence>
<evidence type="ECO:0000313" key="6">
    <source>
        <dbReference type="EMBL" id="MBG9390318.1"/>
    </source>
</evidence>
<dbReference type="GO" id="GO:0016491">
    <property type="term" value="F:oxidoreductase activity"/>
    <property type="evidence" value="ECO:0007669"/>
    <property type="project" value="UniProtKB-KW"/>
</dbReference>
<feature type="domain" description="Ketoreductase" evidence="5">
    <location>
        <begin position="9"/>
        <end position="283"/>
    </location>
</feature>
<dbReference type="InterPro" id="IPR036291">
    <property type="entry name" value="NAD(P)-bd_dom_sf"/>
</dbReference>
<dbReference type="PRINTS" id="PR00081">
    <property type="entry name" value="GDHRDH"/>
</dbReference>
<dbReference type="InterPro" id="IPR057326">
    <property type="entry name" value="KR_dom"/>
</dbReference>
<evidence type="ECO:0000256" key="4">
    <source>
        <dbReference type="SAM" id="MobiDB-lite"/>
    </source>
</evidence>
<keyword evidence="2" id="KW-0560">Oxidoreductase</keyword>
<evidence type="ECO:0000256" key="2">
    <source>
        <dbReference type="ARBA" id="ARBA00023002"/>
    </source>
</evidence>
<evidence type="ECO:0000256" key="3">
    <source>
        <dbReference type="RuleBase" id="RU000363"/>
    </source>
</evidence>
<dbReference type="RefSeq" id="WP_196988654.1">
    <property type="nucleotide sequence ID" value="NZ_JADWYS010000001.1"/>
</dbReference>
<dbReference type="Gene3D" id="3.40.50.720">
    <property type="entry name" value="NAD(P)-binding Rossmann-like Domain"/>
    <property type="match status" value="1"/>
</dbReference>
<dbReference type="Proteomes" id="UP000651050">
    <property type="component" value="Unassembled WGS sequence"/>
</dbReference>
<evidence type="ECO:0000259" key="5">
    <source>
        <dbReference type="SMART" id="SM00822"/>
    </source>
</evidence>
<accession>A0A931MJ21</accession>
<protein>
    <submittedName>
        <fullName evidence="6">SDR family NAD(P)-dependent oxidoreductase</fullName>
    </submittedName>
</protein>
<dbReference type="AlphaFoldDB" id="A0A931MJ21"/>
<proteinExistence type="inferred from homology"/>
<name>A0A931MJ21_9BURK</name>
<dbReference type="InterPro" id="IPR002347">
    <property type="entry name" value="SDR_fam"/>
</dbReference>